<reference evidence="1" key="1">
    <citation type="submission" date="2021-01" db="EMBL/GenBank/DDBJ databases">
        <authorList>
            <person name="Corre E."/>
            <person name="Pelletier E."/>
            <person name="Niang G."/>
            <person name="Scheremetjew M."/>
            <person name="Finn R."/>
            <person name="Kale V."/>
            <person name="Holt S."/>
            <person name="Cochrane G."/>
            <person name="Meng A."/>
            <person name="Brown T."/>
            <person name="Cohen L."/>
        </authorList>
    </citation>
    <scope>NUCLEOTIDE SEQUENCE</scope>
    <source>
        <strain evidence="1">CCMP1594</strain>
    </source>
</reference>
<sequence length="111" mass="12373">MAKKKTCNLLHCSWKDNSNTNTHGKESLQPLVLQKKKNSNTSTNTNAITGLFTGDNISFRSILPLVLISPEHACNLQSISWVRGGGRRLKKHFQNIVCMRQDRLHEAGSSA</sequence>
<organism evidence="1">
    <name type="scientific">Eutreptiella gymnastica</name>
    <dbReference type="NCBI Taxonomy" id="73025"/>
    <lineage>
        <taxon>Eukaryota</taxon>
        <taxon>Discoba</taxon>
        <taxon>Euglenozoa</taxon>
        <taxon>Euglenida</taxon>
        <taxon>Spirocuta</taxon>
        <taxon>Euglenophyceae</taxon>
        <taxon>Eutreptiales</taxon>
        <taxon>Eutreptiaceae</taxon>
        <taxon>Eutreptiella</taxon>
    </lineage>
</organism>
<proteinExistence type="predicted"/>
<protein>
    <submittedName>
        <fullName evidence="1">Uncharacterized protein</fullName>
    </submittedName>
</protein>
<accession>A0A7S4D1B8</accession>
<gene>
    <name evidence="1" type="ORF">EGYM00163_LOCUS24144</name>
</gene>
<evidence type="ECO:0000313" key="1">
    <source>
        <dbReference type="EMBL" id="CAE0812993.1"/>
    </source>
</evidence>
<name>A0A7S4D1B8_9EUGL</name>
<dbReference type="AlphaFoldDB" id="A0A7S4D1B8"/>
<dbReference type="EMBL" id="HBJA01068653">
    <property type="protein sequence ID" value="CAE0812993.1"/>
    <property type="molecule type" value="Transcribed_RNA"/>
</dbReference>